<feature type="domain" description="Competence protein CoiA-like N-terminal" evidence="2">
    <location>
        <begin position="19"/>
        <end position="52"/>
    </location>
</feature>
<evidence type="ECO:0000259" key="2">
    <source>
        <dbReference type="Pfam" id="PF25164"/>
    </source>
</evidence>
<gene>
    <name evidence="3" type="ORF">ACFQMJ_04620</name>
</gene>
<reference evidence="4" key="1">
    <citation type="journal article" date="2019" name="Int. J. Syst. Evol. Microbiol.">
        <title>The Global Catalogue of Microorganisms (GCM) 10K type strain sequencing project: providing services to taxonomists for standard genome sequencing and annotation.</title>
        <authorList>
            <consortium name="The Broad Institute Genomics Platform"/>
            <consortium name="The Broad Institute Genome Sequencing Center for Infectious Disease"/>
            <person name="Wu L."/>
            <person name="Ma J."/>
        </authorList>
    </citation>
    <scope>NUCLEOTIDE SEQUENCE [LARGE SCALE GENOMIC DNA]</scope>
    <source>
        <strain evidence="4">KCTC 12907</strain>
    </source>
</reference>
<evidence type="ECO:0000313" key="3">
    <source>
        <dbReference type="EMBL" id="MFC7147814.1"/>
    </source>
</evidence>
<keyword evidence="4" id="KW-1185">Reference proteome</keyword>
<name>A0ABW2F6Z1_9BACL</name>
<dbReference type="InterPro" id="IPR057253">
    <property type="entry name" value="CoiA-like_N"/>
</dbReference>
<proteinExistence type="predicted"/>
<evidence type="ECO:0000256" key="1">
    <source>
        <dbReference type="SAM" id="MobiDB-lite"/>
    </source>
</evidence>
<dbReference type="RefSeq" id="WP_378048029.1">
    <property type="nucleotide sequence ID" value="NZ_JBHMDN010000016.1"/>
</dbReference>
<sequence length="565" mass="64982">MEWALDANKQHVHASSPNANKGKSYLCPRCKKDAFLRKGKKRIPHFAHVSGQTNINCELYIPPVIYASQVEGNKPEDIPIKKFLELYINVIEKRWTLDIKIPFTLGQNNGNVSLKIPFAWEGERTVPLNSIQTNGKRVRIRLQSHDYRILINGQIDAEWKRRLEQPVRGLDDIIPTIFHYSRLSGRRVTENQPLQWGMSYVLVWSNNTMRLLQNLPVNLAFSKLQDQGNWSGVLLKLPDFYDNYVEQWVEKYLSRSTVYSLPEIKLVTPIPERQNDQEANVISPTTDVVIAIVGQGGSKRWSEISIGSLEDKKRIRHLGNGENPILLSIGKLPLGKTDIWLDDDVDRALRLICIDSTKNIQKIKGVVFRGINKVGCEESCSLHSADAKKFFKKMQLNKLRLTDIDLPDGVDLKIKVSGNQSVEWIVKTDGVESFEKKASLLNELLRQDSQCVYIDAGGFGKLDISPIDLTDEKRLSMRPKWRKQMKWIISMLQSQNKHEEVMVQLEIDKKAYEFKTHNLDYQDQALLQKLLRVHLIPISMLPYVRSSIHEYLGAMTVKQYDLSWD</sequence>
<organism evidence="3 4">
    <name type="scientific">Cohnella cellulosilytica</name>
    <dbReference type="NCBI Taxonomy" id="986710"/>
    <lineage>
        <taxon>Bacteria</taxon>
        <taxon>Bacillati</taxon>
        <taxon>Bacillota</taxon>
        <taxon>Bacilli</taxon>
        <taxon>Bacillales</taxon>
        <taxon>Paenibacillaceae</taxon>
        <taxon>Cohnella</taxon>
    </lineage>
</organism>
<accession>A0ABW2F6Z1</accession>
<evidence type="ECO:0000313" key="4">
    <source>
        <dbReference type="Proteomes" id="UP001596378"/>
    </source>
</evidence>
<dbReference type="Pfam" id="PF25164">
    <property type="entry name" value="CoiA_N"/>
    <property type="match status" value="1"/>
</dbReference>
<dbReference type="Proteomes" id="UP001596378">
    <property type="component" value="Unassembled WGS sequence"/>
</dbReference>
<feature type="region of interest" description="Disordered" evidence="1">
    <location>
        <begin position="1"/>
        <end position="20"/>
    </location>
</feature>
<comment type="caution">
    <text evidence="3">The sequence shown here is derived from an EMBL/GenBank/DDBJ whole genome shotgun (WGS) entry which is preliminary data.</text>
</comment>
<dbReference type="EMBL" id="JBHTAI010000002">
    <property type="protein sequence ID" value="MFC7147814.1"/>
    <property type="molecule type" value="Genomic_DNA"/>
</dbReference>
<protein>
    <submittedName>
        <fullName evidence="3">Competence protein CoiA family protein</fullName>
    </submittedName>
</protein>